<accession>A0A8X6YAK2</accession>
<sequence length="154" mass="17067">MSRFWGIVLLMNVRQGIGLKNSGGERSSVIKPRTGLTTGLDEGTPRRLPLEEDSSQTVVNLDNSTFPETCLKSLKTSDGMKYRKRVFTGFDLCSYRYSLPGEGASSASRLSASQNIRIVLECTFGMGRVFFFGPIFLCLAQLQAELEDRVPRTS</sequence>
<dbReference type="Proteomes" id="UP000886998">
    <property type="component" value="Unassembled WGS sequence"/>
</dbReference>
<feature type="signal peptide" evidence="1">
    <location>
        <begin position="1"/>
        <end position="18"/>
    </location>
</feature>
<feature type="chain" id="PRO_5036498878" evidence="1">
    <location>
        <begin position="19"/>
        <end position="154"/>
    </location>
</feature>
<protein>
    <submittedName>
        <fullName evidence="2">Uncharacterized protein</fullName>
    </submittedName>
</protein>
<evidence type="ECO:0000313" key="2">
    <source>
        <dbReference type="EMBL" id="GFY67899.1"/>
    </source>
</evidence>
<comment type="caution">
    <text evidence="2">The sequence shown here is derived from an EMBL/GenBank/DDBJ whole genome shotgun (WGS) entry which is preliminary data.</text>
</comment>
<evidence type="ECO:0000313" key="3">
    <source>
        <dbReference type="Proteomes" id="UP000886998"/>
    </source>
</evidence>
<organism evidence="2 3">
    <name type="scientific">Trichonephila inaurata madagascariensis</name>
    <dbReference type="NCBI Taxonomy" id="2747483"/>
    <lineage>
        <taxon>Eukaryota</taxon>
        <taxon>Metazoa</taxon>
        <taxon>Ecdysozoa</taxon>
        <taxon>Arthropoda</taxon>
        <taxon>Chelicerata</taxon>
        <taxon>Arachnida</taxon>
        <taxon>Araneae</taxon>
        <taxon>Araneomorphae</taxon>
        <taxon>Entelegynae</taxon>
        <taxon>Araneoidea</taxon>
        <taxon>Nephilidae</taxon>
        <taxon>Trichonephila</taxon>
        <taxon>Trichonephila inaurata</taxon>
    </lineage>
</organism>
<proteinExistence type="predicted"/>
<gene>
    <name evidence="2" type="ORF">TNIN_405381</name>
</gene>
<evidence type="ECO:0000256" key="1">
    <source>
        <dbReference type="SAM" id="SignalP"/>
    </source>
</evidence>
<dbReference type="AlphaFoldDB" id="A0A8X6YAK2"/>
<keyword evidence="3" id="KW-1185">Reference proteome</keyword>
<name>A0A8X6YAK2_9ARAC</name>
<dbReference type="EMBL" id="BMAV01016812">
    <property type="protein sequence ID" value="GFY67899.1"/>
    <property type="molecule type" value="Genomic_DNA"/>
</dbReference>
<reference evidence="2" key="1">
    <citation type="submission" date="2020-08" db="EMBL/GenBank/DDBJ databases">
        <title>Multicomponent nature underlies the extraordinary mechanical properties of spider dragline silk.</title>
        <authorList>
            <person name="Kono N."/>
            <person name="Nakamura H."/>
            <person name="Mori M."/>
            <person name="Yoshida Y."/>
            <person name="Ohtoshi R."/>
            <person name="Malay A.D."/>
            <person name="Moran D.A.P."/>
            <person name="Tomita M."/>
            <person name="Numata K."/>
            <person name="Arakawa K."/>
        </authorList>
    </citation>
    <scope>NUCLEOTIDE SEQUENCE</scope>
</reference>
<keyword evidence="1" id="KW-0732">Signal</keyword>